<protein>
    <submittedName>
        <fullName evidence="2">Glycosyltransferase</fullName>
    </submittedName>
</protein>
<feature type="domain" description="Glycosyltransferase 2-like" evidence="1">
    <location>
        <begin position="4"/>
        <end position="163"/>
    </location>
</feature>
<dbReference type="InterPro" id="IPR029044">
    <property type="entry name" value="Nucleotide-diphossugar_trans"/>
</dbReference>
<dbReference type="InterPro" id="IPR001173">
    <property type="entry name" value="Glyco_trans_2-like"/>
</dbReference>
<dbReference type="EMBL" id="QZJF01000017">
    <property type="protein sequence ID" value="RJR26916.1"/>
    <property type="molecule type" value="Genomic_DNA"/>
</dbReference>
<organism evidence="2 3">
    <name type="scientific">candidate division WWE3 bacterium</name>
    <dbReference type="NCBI Taxonomy" id="2053526"/>
    <lineage>
        <taxon>Bacteria</taxon>
        <taxon>Katanobacteria</taxon>
    </lineage>
</organism>
<evidence type="ECO:0000313" key="2">
    <source>
        <dbReference type="EMBL" id="RJR26916.1"/>
    </source>
</evidence>
<dbReference type="GO" id="GO:0016740">
    <property type="term" value="F:transferase activity"/>
    <property type="evidence" value="ECO:0007669"/>
    <property type="project" value="UniProtKB-KW"/>
</dbReference>
<name>A0A3A4ZK40_UNCKA</name>
<dbReference type="Proteomes" id="UP000265540">
    <property type="component" value="Unassembled WGS sequence"/>
</dbReference>
<dbReference type="AlphaFoldDB" id="A0A3A4ZK40"/>
<evidence type="ECO:0000259" key="1">
    <source>
        <dbReference type="Pfam" id="PF00535"/>
    </source>
</evidence>
<dbReference type="Gene3D" id="3.90.550.10">
    <property type="entry name" value="Spore Coat Polysaccharide Biosynthesis Protein SpsA, Chain A"/>
    <property type="match status" value="1"/>
</dbReference>
<dbReference type="SUPFAM" id="SSF53448">
    <property type="entry name" value="Nucleotide-diphospho-sugar transferases"/>
    <property type="match status" value="1"/>
</dbReference>
<dbReference type="Pfam" id="PF00535">
    <property type="entry name" value="Glycos_transf_2"/>
    <property type="match status" value="1"/>
</dbReference>
<comment type="caution">
    <text evidence="2">The sequence shown here is derived from an EMBL/GenBank/DDBJ whole genome shotgun (WGS) entry which is preliminary data.</text>
</comment>
<proteinExistence type="predicted"/>
<reference evidence="2 3" key="1">
    <citation type="journal article" date="2017" name="ISME J.">
        <title>Energy and carbon metabolisms in a deep terrestrial subsurface fluid microbial community.</title>
        <authorList>
            <person name="Momper L."/>
            <person name="Jungbluth S.P."/>
            <person name="Lee M.D."/>
            <person name="Amend J.P."/>
        </authorList>
    </citation>
    <scope>NUCLEOTIDE SEQUENCE [LARGE SCALE GENOMIC DNA]</scope>
    <source>
        <strain evidence="2">SURF_46</strain>
    </source>
</reference>
<dbReference type="PANTHER" id="PTHR43685">
    <property type="entry name" value="GLYCOSYLTRANSFERASE"/>
    <property type="match status" value="1"/>
</dbReference>
<dbReference type="PANTHER" id="PTHR43685:SF2">
    <property type="entry name" value="GLYCOSYLTRANSFERASE 2-LIKE DOMAIN-CONTAINING PROTEIN"/>
    <property type="match status" value="1"/>
</dbReference>
<gene>
    <name evidence="2" type="ORF">C4561_04020</name>
</gene>
<evidence type="ECO:0000313" key="3">
    <source>
        <dbReference type="Proteomes" id="UP000265540"/>
    </source>
</evidence>
<keyword evidence="2" id="KW-0808">Transferase</keyword>
<dbReference type="InterPro" id="IPR050834">
    <property type="entry name" value="Glycosyltransf_2"/>
</dbReference>
<accession>A0A3A4ZK40</accession>
<sequence>MKLSVIIPTLNEEAYIGLLLECLTNQTLKDFEVLIVDGNSTDGTKDKALQYQGLLDIKFINAGKKGVSLQRNLGEKHANTGHLLFMDADGYIEDDFLEKIYKYIRQHTDVDILTTWVAPLSDKKRDKIIFYAYNQFYLDIVKYWKPAGGGAFMYVKRKAFREVGGFDEKIVLAEDHDLIVRMHKKGYKYKLLKRPDIKTSIRRLEKQGRLKYIWSLGRSAAYFHLVGPIQDYNLFKYVMEGGSTYEGVKINLDFLKDKKFGARKPAKKSENDSSEGIS</sequence>